<feature type="transmembrane region" description="Helical" evidence="1">
    <location>
        <begin position="5"/>
        <end position="25"/>
    </location>
</feature>
<feature type="transmembrane region" description="Helical" evidence="1">
    <location>
        <begin position="174"/>
        <end position="191"/>
    </location>
</feature>
<proteinExistence type="predicted"/>
<accession>A0A7C4U8B5</accession>
<dbReference type="EMBL" id="DTHG01000072">
    <property type="protein sequence ID" value="HGW92019.1"/>
    <property type="molecule type" value="Genomic_DNA"/>
</dbReference>
<feature type="transmembrane region" description="Helical" evidence="1">
    <location>
        <begin position="107"/>
        <end position="128"/>
    </location>
</feature>
<dbReference type="InterPro" id="IPR019734">
    <property type="entry name" value="TPR_rpt"/>
</dbReference>
<dbReference type="AlphaFoldDB" id="A0A7C4U8B5"/>
<sequence length="657" mass="77862">MKLIYLVFIIPIICFVFISFNNRFYQDDSFITLRYVRNILRGSGPVFNSFEKVEGYTNFLWMIILSFFGKLGISFEKLIILSQILGIIFGILTLIALFYFSNFVFRLPFYLSFFLLLLTSVNYAFCYWAVSGMETSLFTFFIVTGVLFFLTDKDKNTFISSILLGLSALTRPEGILVFILLFLGYILREIILRRFNTLKFLNILKFFVIPFIIIVFPHFIFRFFYYKSLLPNTFYAKTSFTMEYIKIGLNYVWRFLMAYGLFGIIFIFPFVILLIKRKFFENIIIFIVIFFYVLYIISVGGDTLQVYRFFVPILPLILLYLFIGINNMRLNQIYNILILIFLTSYFLFNRFPGQGHKSNWEYTKYWKTLEIGLVEKMKFIGLWLNKNMDKKEIFSASTIGAISFYADRDMIDLLGLTDSVIGRHPEHIEGLKHSWRERNYNSKYVLSMLPSYIVFSTGIKPSAAAERALFLWKRFRSGYYPYYISSDDGKIVELIYKRKDNAKDITLDKIDISADFPTLYRDAINSLRKGANESLKNFFELLKITPEDFGYTHYWIGSIYESAGDFKNAEIYYLEALKRDDYCVLAIDGMIRIYFKKKEKEKCYDYIKKLIKIDPDYLYAYYYLIKFLGDNKEFKDDAKEFLEGIHHKYSILVIRYI</sequence>
<keyword evidence="1" id="KW-1133">Transmembrane helix</keyword>
<feature type="transmembrane region" description="Helical" evidence="1">
    <location>
        <begin position="135"/>
        <end position="151"/>
    </location>
</feature>
<feature type="transmembrane region" description="Helical" evidence="1">
    <location>
        <begin position="306"/>
        <end position="325"/>
    </location>
</feature>
<feature type="transmembrane region" description="Helical" evidence="1">
    <location>
        <begin position="282"/>
        <end position="300"/>
    </location>
</feature>
<dbReference type="SUPFAM" id="SSF48452">
    <property type="entry name" value="TPR-like"/>
    <property type="match status" value="1"/>
</dbReference>
<keyword evidence="1" id="KW-0472">Membrane</keyword>
<feature type="transmembrane region" description="Helical" evidence="1">
    <location>
        <begin position="80"/>
        <end position="101"/>
    </location>
</feature>
<feature type="transmembrane region" description="Helical" evidence="1">
    <location>
        <begin position="251"/>
        <end position="275"/>
    </location>
</feature>
<protein>
    <submittedName>
        <fullName evidence="2">Uncharacterized protein</fullName>
    </submittedName>
</protein>
<feature type="transmembrane region" description="Helical" evidence="1">
    <location>
        <begin position="203"/>
        <end position="225"/>
    </location>
</feature>
<keyword evidence="1" id="KW-0812">Transmembrane</keyword>
<organism evidence="2">
    <name type="scientific">candidate division WOR-3 bacterium</name>
    <dbReference type="NCBI Taxonomy" id="2052148"/>
    <lineage>
        <taxon>Bacteria</taxon>
        <taxon>Bacteria division WOR-3</taxon>
    </lineage>
</organism>
<dbReference type="Gene3D" id="1.25.40.10">
    <property type="entry name" value="Tetratricopeptide repeat domain"/>
    <property type="match status" value="1"/>
</dbReference>
<dbReference type="Pfam" id="PF13181">
    <property type="entry name" value="TPR_8"/>
    <property type="match status" value="2"/>
</dbReference>
<gene>
    <name evidence="2" type="ORF">ENV67_05700</name>
</gene>
<feature type="transmembrane region" description="Helical" evidence="1">
    <location>
        <begin position="55"/>
        <end position="73"/>
    </location>
</feature>
<dbReference type="InterPro" id="IPR011990">
    <property type="entry name" value="TPR-like_helical_dom_sf"/>
</dbReference>
<name>A0A7C4U8B5_UNCW3</name>
<comment type="caution">
    <text evidence="2">The sequence shown here is derived from an EMBL/GenBank/DDBJ whole genome shotgun (WGS) entry which is preliminary data.</text>
</comment>
<reference evidence="2" key="1">
    <citation type="journal article" date="2020" name="mSystems">
        <title>Genome- and Community-Level Interaction Insights into Carbon Utilization and Element Cycling Functions of Hydrothermarchaeota in Hydrothermal Sediment.</title>
        <authorList>
            <person name="Zhou Z."/>
            <person name="Liu Y."/>
            <person name="Xu W."/>
            <person name="Pan J."/>
            <person name="Luo Z.H."/>
            <person name="Li M."/>
        </authorList>
    </citation>
    <scope>NUCLEOTIDE SEQUENCE [LARGE SCALE GENOMIC DNA]</scope>
    <source>
        <strain evidence="2">SpSt-780</strain>
    </source>
</reference>
<evidence type="ECO:0000313" key="2">
    <source>
        <dbReference type="EMBL" id="HGW92019.1"/>
    </source>
</evidence>
<feature type="transmembrane region" description="Helical" evidence="1">
    <location>
        <begin position="332"/>
        <end position="348"/>
    </location>
</feature>
<evidence type="ECO:0000256" key="1">
    <source>
        <dbReference type="SAM" id="Phobius"/>
    </source>
</evidence>
<dbReference type="SMART" id="SM00028">
    <property type="entry name" value="TPR"/>
    <property type="match status" value="2"/>
</dbReference>